<dbReference type="SUPFAM" id="SSF54236">
    <property type="entry name" value="Ubiquitin-like"/>
    <property type="match status" value="1"/>
</dbReference>
<name>A0A4V6A846_POPAL</name>
<evidence type="ECO:0000313" key="8">
    <source>
        <dbReference type="EMBL" id="TKS01526.1"/>
    </source>
</evidence>
<evidence type="ECO:0000259" key="6">
    <source>
        <dbReference type="PROSITE" id="PS50090"/>
    </source>
</evidence>
<dbReference type="SUPFAM" id="SSF46689">
    <property type="entry name" value="Homeodomain-like"/>
    <property type="match status" value="1"/>
</dbReference>
<dbReference type="PROSITE" id="PS50090">
    <property type="entry name" value="MYB_LIKE"/>
    <property type="match status" value="1"/>
</dbReference>
<feature type="domain" description="HTH myb-type" evidence="7">
    <location>
        <begin position="646"/>
        <end position="704"/>
    </location>
</feature>
<feature type="region of interest" description="Disordered" evidence="4">
    <location>
        <begin position="249"/>
        <end position="269"/>
    </location>
</feature>
<dbReference type="Pfam" id="PF00249">
    <property type="entry name" value="Myb_DNA-binding"/>
    <property type="match status" value="1"/>
</dbReference>
<feature type="region of interest" description="Disordered" evidence="4">
    <location>
        <begin position="595"/>
        <end position="614"/>
    </location>
</feature>
<dbReference type="InterPro" id="IPR009057">
    <property type="entry name" value="Homeodomain-like_sf"/>
</dbReference>
<feature type="domain" description="Ubiquitin-like" evidence="5">
    <location>
        <begin position="460"/>
        <end position="530"/>
    </location>
</feature>
<evidence type="ECO:0000256" key="2">
    <source>
        <dbReference type="ARBA" id="ARBA00023125"/>
    </source>
</evidence>
<dbReference type="GO" id="GO:0042162">
    <property type="term" value="F:telomeric DNA binding"/>
    <property type="evidence" value="ECO:0007669"/>
    <property type="project" value="UniProtKB-ARBA"/>
</dbReference>
<gene>
    <name evidence="8" type="ORF">D5086_0000172370</name>
</gene>
<dbReference type="InterPro" id="IPR000626">
    <property type="entry name" value="Ubiquitin-like_dom"/>
</dbReference>
<organism evidence="8">
    <name type="scientific">Populus alba</name>
    <name type="common">White poplar</name>
    <dbReference type="NCBI Taxonomy" id="43335"/>
    <lineage>
        <taxon>Eukaryota</taxon>
        <taxon>Viridiplantae</taxon>
        <taxon>Streptophyta</taxon>
        <taxon>Embryophyta</taxon>
        <taxon>Tracheophyta</taxon>
        <taxon>Spermatophyta</taxon>
        <taxon>Magnoliopsida</taxon>
        <taxon>eudicotyledons</taxon>
        <taxon>Gunneridae</taxon>
        <taxon>Pentapetalae</taxon>
        <taxon>rosids</taxon>
        <taxon>fabids</taxon>
        <taxon>Malpighiales</taxon>
        <taxon>Salicaceae</taxon>
        <taxon>Saliceae</taxon>
        <taxon>Populus</taxon>
    </lineage>
</organism>
<dbReference type="STRING" id="43335.A0A4V6A846"/>
<evidence type="ECO:0000256" key="3">
    <source>
        <dbReference type="ARBA" id="ARBA00023242"/>
    </source>
</evidence>
<keyword evidence="2" id="KW-0238">DNA-binding</keyword>
<evidence type="ECO:0008006" key="9">
    <source>
        <dbReference type="Google" id="ProtNLM"/>
    </source>
</evidence>
<dbReference type="InterPro" id="IPR001005">
    <property type="entry name" value="SANT/Myb"/>
</dbReference>
<protein>
    <recommendedName>
        <fullName evidence="9">Telomere repeat-binding protein 5-like</fullName>
    </recommendedName>
</protein>
<comment type="subcellular location">
    <subcellularLocation>
        <location evidence="1">Nucleus</location>
    </subcellularLocation>
</comment>
<reference evidence="8" key="1">
    <citation type="submission" date="2018-10" db="EMBL/GenBank/DDBJ databases">
        <title>Population genomic analysis revealed the cold adaptation of white poplar.</title>
        <authorList>
            <person name="Liu Y.-J."/>
        </authorList>
    </citation>
    <scope>NUCLEOTIDE SEQUENCE [LARGE SCALE GENOMIC DNA]</scope>
    <source>
        <strain evidence="8">PAL-ZL1</strain>
    </source>
</reference>
<evidence type="ECO:0000259" key="7">
    <source>
        <dbReference type="PROSITE" id="PS51294"/>
    </source>
</evidence>
<feature type="compositionally biased region" description="Polar residues" evidence="4">
    <location>
        <begin position="602"/>
        <end position="614"/>
    </location>
</feature>
<dbReference type="PANTHER" id="PTHR21717:SF70">
    <property type="entry name" value="TELOMERE REPEAT-BINDING PROTEIN 2-RELATED"/>
    <property type="match status" value="1"/>
</dbReference>
<sequence length="750" mass="82903">MVLQKRLDYGFNGYQVPHIPRATRSARRRRSFKKKHEENQMCAFDLLAIVAGKLLLDKESAPSSSNTSAGKDQCAVVNSAVKYEWQDEEKPLKVEACDQGSAAKNFFVSDLSQVHGQGCSSKESLVTRNNLNLRLASALTKSDCAGRSNAEKLRNDKSKNDIGTFASKVEGVSSEYREFGDCKLEVETKRAVKDEPGKSGVVLSSTAANMCSLEDPVVLDAKPPAVASLDSCAKVPLCRNHIPNSSYPTNQDDVNVVRRDDDDNSSGCTHPITKKKFFRRAPRIGDRRIRKILASKYWKVAPKFKDATVSNSDGDLKPVFHKRKNYYRQQRSERLYPFKKRKHYAYSSPSNVDGGLSCEFVSDSPRKGSNGDASGSCSRMHGVTGASSSFVAQHTSFQPRDSHGMRTFNGGASSSFMGQRTSFQPRDCHGTRTFNGLIDMYSFDLIGEDLTRRCLSFSSVKLRIKSFRVPELLVEIPESSTVGLLKRTVMEAVTAILGGGLRVGVLLQGKKVRDDNKTLLQTGISHNNQLDSLGFCLEPNPSEAPPSLCPEDSPFLLQCDAPDPMSRCPPTAGVVCQGICTGSPEPHVNNLGNCIESDRDSASSPTDTSMDQSTNSKALVAVPAMKVEALAVVPAHQKSKQSEIVQRRIRRPFSVAEVEALVQAVEKLGTGRWRDVKLRAFDNAKHRTYVDLKDKWKTLVHTARISPQQRRGEPVPQELLDRVLTAHAYWSQQQANQQFKHQQAETCLLL</sequence>
<evidence type="ECO:0000256" key="1">
    <source>
        <dbReference type="ARBA" id="ARBA00004123"/>
    </source>
</evidence>
<keyword evidence="3" id="KW-0539">Nucleus</keyword>
<evidence type="ECO:0000259" key="5">
    <source>
        <dbReference type="PROSITE" id="PS50053"/>
    </source>
</evidence>
<dbReference type="InterPro" id="IPR029071">
    <property type="entry name" value="Ubiquitin-like_domsf"/>
</dbReference>
<dbReference type="AlphaFoldDB" id="A0A4V6A846"/>
<dbReference type="PROSITE" id="PS51294">
    <property type="entry name" value="HTH_MYB"/>
    <property type="match status" value="1"/>
</dbReference>
<dbReference type="EMBL" id="RCHU01000567">
    <property type="protein sequence ID" value="TKS01526.1"/>
    <property type="molecule type" value="Genomic_DNA"/>
</dbReference>
<dbReference type="InterPro" id="IPR057625">
    <property type="entry name" value="TPR1-6-like_ubiquitin"/>
</dbReference>
<accession>A0A4V6A846</accession>
<dbReference type="PANTHER" id="PTHR21717">
    <property type="entry name" value="TELOMERIC REPEAT BINDING PROTEIN"/>
    <property type="match status" value="1"/>
</dbReference>
<dbReference type="InterPro" id="IPR017930">
    <property type="entry name" value="Myb_dom"/>
</dbReference>
<dbReference type="PROSITE" id="PS50053">
    <property type="entry name" value="UBIQUITIN_2"/>
    <property type="match status" value="1"/>
</dbReference>
<dbReference type="InterPro" id="IPR031105">
    <property type="entry name" value="TRP_plant"/>
</dbReference>
<proteinExistence type="predicted"/>
<dbReference type="SMART" id="SM00717">
    <property type="entry name" value="SANT"/>
    <property type="match status" value="1"/>
</dbReference>
<dbReference type="Pfam" id="PF23603">
    <property type="entry name" value="Ubiquitin_TPR1"/>
    <property type="match status" value="1"/>
</dbReference>
<feature type="domain" description="Myb-like" evidence="6">
    <location>
        <begin position="645"/>
        <end position="700"/>
    </location>
</feature>
<dbReference type="GO" id="GO:0005634">
    <property type="term" value="C:nucleus"/>
    <property type="evidence" value="ECO:0007669"/>
    <property type="project" value="UniProtKB-SubCell"/>
</dbReference>
<dbReference type="CDD" id="cd11660">
    <property type="entry name" value="SANT_TRF"/>
    <property type="match status" value="1"/>
</dbReference>
<comment type="caution">
    <text evidence="8">The sequence shown here is derived from an EMBL/GenBank/DDBJ whole genome shotgun (WGS) entry which is preliminary data.</text>
</comment>
<dbReference type="Gene3D" id="1.10.246.220">
    <property type="match status" value="1"/>
</dbReference>
<evidence type="ECO:0000256" key="4">
    <source>
        <dbReference type="SAM" id="MobiDB-lite"/>
    </source>
</evidence>